<organism evidence="4">
    <name type="scientific">freshwater metagenome</name>
    <dbReference type="NCBI Taxonomy" id="449393"/>
    <lineage>
        <taxon>unclassified sequences</taxon>
        <taxon>metagenomes</taxon>
        <taxon>ecological metagenomes</taxon>
    </lineage>
</organism>
<dbReference type="PRINTS" id="PR00080">
    <property type="entry name" value="SDRFAMILY"/>
</dbReference>
<dbReference type="EMBL" id="CAEZZA010000001">
    <property type="protein sequence ID" value="CAB4735677.1"/>
    <property type="molecule type" value="Genomic_DNA"/>
</dbReference>
<name>A0A6J7QAV0_9ZZZZ</name>
<accession>A0A6J7QAV0</accession>
<dbReference type="PROSITE" id="PS00061">
    <property type="entry name" value="ADH_SHORT"/>
    <property type="match status" value="1"/>
</dbReference>
<evidence type="ECO:0000256" key="1">
    <source>
        <dbReference type="ARBA" id="ARBA00006484"/>
    </source>
</evidence>
<dbReference type="PANTHER" id="PTHR42760:SF5">
    <property type="entry name" value="2-DEHYDRO-3-DEOXY-D-GLUCONATE 5-DEHYDROGENASE"/>
    <property type="match status" value="1"/>
</dbReference>
<comment type="similarity">
    <text evidence="1">Belongs to the short-chain dehydrogenases/reductases (SDR) family.</text>
</comment>
<sequence>MSEASQVLNSFDLSGKVALVTGAGTGIGQAIALGLAKAGANVALVYRTNVSATLEALKEYPVKARSYQCDLGAATEQEVSSIFSSVTSDFGGLDIVVNNAGTIHVSAATNYPMEEWDRVLRVNLTSAFLVARTAGVSFQSRGIAGRIINIASLLSFLGGHSVVAYTASKSALAGITKALAVEWASAGICVNAIAPGYIVTENTRRLMEDVELKAAIDSRIPAGRWGVPEDIVGPALFLASDASRYVNGVILPVDGGLLAN</sequence>
<dbReference type="Pfam" id="PF13561">
    <property type="entry name" value="adh_short_C2"/>
    <property type="match status" value="1"/>
</dbReference>
<gene>
    <name evidence="3" type="ORF">UFOPK2809_00004</name>
    <name evidence="4" type="ORF">UFOPK4092_00593</name>
</gene>
<dbReference type="SUPFAM" id="SSF51735">
    <property type="entry name" value="NAD(P)-binding Rossmann-fold domains"/>
    <property type="match status" value="1"/>
</dbReference>
<dbReference type="Gene3D" id="3.40.50.720">
    <property type="entry name" value="NAD(P)-binding Rossmann-like Domain"/>
    <property type="match status" value="1"/>
</dbReference>
<dbReference type="AlphaFoldDB" id="A0A6J7QAV0"/>
<keyword evidence="2" id="KW-0560">Oxidoreductase</keyword>
<evidence type="ECO:0000313" key="3">
    <source>
        <dbReference type="EMBL" id="CAB4735677.1"/>
    </source>
</evidence>
<dbReference type="InterPro" id="IPR002347">
    <property type="entry name" value="SDR_fam"/>
</dbReference>
<dbReference type="PRINTS" id="PR00081">
    <property type="entry name" value="GDHRDH"/>
</dbReference>
<reference evidence="4" key="1">
    <citation type="submission" date="2020-05" db="EMBL/GenBank/DDBJ databases">
        <authorList>
            <person name="Chiriac C."/>
            <person name="Salcher M."/>
            <person name="Ghai R."/>
            <person name="Kavagutti S V."/>
        </authorList>
    </citation>
    <scope>NUCLEOTIDE SEQUENCE</scope>
</reference>
<dbReference type="EMBL" id="CAFBPJ010000049">
    <property type="protein sequence ID" value="CAB5014890.1"/>
    <property type="molecule type" value="Genomic_DNA"/>
</dbReference>
<dbReference type="InterPro" id="IPR020904">
    <property type="entry name" value="Sc_DH/Rdtase_CS"/>
</dbReference>
<protein>
    <submittedName>
        <fullName evidence="4">Unannotated protein</fullName>
    </submittedName>
</protein>
<dbReference type="InterPro" id="IPR036291">
    <property type="entry name" value="NAD(P)-bd_dom_sf"/>
</dbReference>
<dbReference type="FunFam" id="3.40.50.720:FF:000084">
    <property type="entry name" value="Short-chain dehydrogenase reductase"/>
    <property type="match status" value="1"/>
</dbReference>
<dbReference type="PANTHER" id="PTHR42760">
    <property type="entry name" value="SHORT-CHAIN DEHYDROGENASES/REDUCTASES FAMILY MEMBER"/>
    <property type="match status" value="1"/>
</dbReference>
<evidence type="ECO:0000313" key="4">
    <source>
        <dbReference type="EMBL" id="CAB5014890.1"/>
    </source>
</evidence>
<dbReference type="GO" id="GO:0016616">
    <property type="term" value="F:oxidoreductase activity, acting on the CH-OH group of donors, NAD or NADP as acceptor"/>
    <property type="evidence" value="ECO:0007669"/>
    <property type="project" value="TreeGrafter"/>
</dbReference>
<evidence type="ECO:0000256" key="2">
    <source>
        <dbReference type="ARBA" id="ARBA00023002"/>
    </source>
</evidence>
<proteinExistence type="inferred from homology"/>